<feature type="compositionally biased region" description="Polar residues" evidence="3">
    <location>
        <begin position="179"/>
        <end position="193"/>
    </location>
</feature>
<feature type="region of interest" description="Disordered" evidence="3">
    <location>
        <begin position="86"/>
        <end position="525"/>
    </location>
</feature>
<evidence type="ECO:0000256" key="3">
    <source>
        <dbReference type="SAM" id="MobiDB-lite"/>
    </source>
</evidence>
<evidence type="ECO:0000313" key="5">
    <source>
        <dbReference type="EMBL" id="CAD9943138.1"/>
    </source>
</evidence>
<feature type="compositionally biased region" description="Low complexity" evidence="3">
    <location>
        <begin position="923"/>
        <end position="933"/>
    </location>
</feature>
<keyword evidence="1" id="KW-0677">Repeat</keyword>
<accession>A0A7S2VAV2</accession>
<dbReference type="InterPro" id="IPR056597">
    <property type="entry name" value="ARM_LRRK2"/>
</dbReference>
<feature type="region of interest" description="Disordered" evidence="3">
    <location>
        <begin position="543"/>
        <end position="658"/>
    </location>
</feature>
<feature type="compositionally biased region" description="Polar residues" evidence="3">
    <location>
        <begin position="111"/>
        <end position="126"/>
    </location>
</feature>
<feature type="compositionally biased region" description="Gly residues" evidence="3">
    <location>
        <begin position="818"/>
        <end position="830"/>
    </location>
</feature>
<name>A0A7S2VAV2_9STRA</name>
<feature type="repeat" description="ARM" evidence="2">
    <location>
        <begin position="1193"/>
        <end position="1237"/>
    </location>
</feature>
<feature type="compositionally biased region" description="Polar residues" evidence="3">
    <location>
        <begin position="745"/>
        <end position="756"/>
    </location>
</feature>
<feature type="compositionally biased region" description="Polar residues" evidence="3">
    <location>
        <begin position="878"/>
        <end position="910"/>
    </location>
</feature>
<evidence type="ECO:0000256" key="2">
    <source>
        <dbReference type="PROSITE-ProRule" id="PRU00259"/>
    </source>
</evidence>
<feature type="compositionally biased region" description="Low complexity" evidence="3">
    <location>
        <begin position="857"/>
        <end position="866"/>
    </location>
</feature>
<evidence type="ECO:0000259" key="4">
    <source>
        <dbReference type="Pfam" id="PF23744"/>
    </source>
</evidence>
<feature type="repeat" description="ARM" evidence="2">
    <location>
        <begin position="1279"/>
        <end position="1323"/>
    </location>
</feature>
<dbReference type="InterPro" id="IPR011989">
    <property type="entry name" value="ARM-like"/>
</dbReference>
<feature type="compositionally biased region" description="Basic and acidic residues" evidence="3">
    <location>
        <begin position="804"/>
        <end position="816"/>
    </location>
</feature>
<feature type="domain" description="LRRK2 ARM repeat" evidence="4">
    <location>
        <begin position="1021"/>
        <end position="1359"/>
    </location>
</feature>
<dbReference type="PANTHER" id="PTHR22895">
    <property type="entry name" value="ARMADILLO REPEAT-CONTAINING PROTEIN 6"/>
    <property type="match status" value="1"/>
</dbReference>
<feature type="region of interest" description="Disordered" evidence="3">
    <location>
        <begin position="704"/>
        <end position="961"/>
    </location>
</feature>
<feature type="compositionally biased region" description="Pro residues" evidence="3">
    <location>
        <begin position="245"/>
        <end position="266"/>
    </location>
</feature>
<feature type="repeat" description="ARM" evidence="2">
    <location>
        <begin position="1018"/>
        <end position="1062"/>
    </location>
</feature>
<dbReference type="InterPro" id="IPR016024">
    <property type="entry name" value="ARM-type_fold"/>
</dbReference>
<dbReference type="SUPFAM" id="SSF48371">
    <property type="entry name" value="ARM repeat"/>
    <property type="match status" value="1"/>
</dbReference>
<feature type="compositionally biased region" description="Basic and acidic residues" evidence="3">
    <location>
        <begin position="289"/>
        <end position="299"/>
    </location>
</feature>
<dbReference type="SMART" id="SM00185">
    <property type="entry name" value="ARM"/>
    <property type="match status" value="7"/>
</dbReference>
<feature type="compositionally biased region" description="Polar residues" evidence="3">
    <location>
        <begin position="784"/>
        <end position="801"/>
    </location>
</feature>
<feature type="compositionally biased region" description="Basic residues" evidence="3">
    <location>
        <begin position="568"/>
        <end position="579"/>
    </location>
</feature>
<protein>
    <recommendedName>
        <fullName evidence="4">LRRK2 ARM repeat domain-containing protein</fullName>
    </recommendedName>
</protein>
<dbReference type="Pfam" id="PF23744">
    <property type="entry name" value="ARM_LRRK2"/>
    <property type="match status" value="1"/>
</dbReference>
<dbReference type="PROSITE" id="PS50176">
    <property type="entry name" value="ARM_REPEAT"/>
    <property type="match status" value="3"/>
</dbReference>
<sequence length="1411" mass="150702">MDQLGTDFHATGSVMTPAQLQEYRLKRGECVTCGRKCFQKKLFKMTPLTDHGKVLKGRCLNCHPLDGSSGPGGDVLPAVSRRATREDLAKFSKSQSNLARSGGGAGMNVRPQRSSQALRRTASSDGITLGSLRGRTGGRRPTNSSVETSNNSSSLASGSGDLSSSSVDIAPRRGVARPSTGSSSQTVAAASTKASRRSLGVERTTSSSQAEVTEPPASRVRPKTSSSSTTPKPRASTSAQQSPPESSPPAEKPPAPAIVMPTPPADPRPDLSHQVPATTEEITTSSRSRHSDIVPRRSVDPGADSSTSMGPSRSRGGLSTSAHQIMNRSNSGDSSSGGGGPGGGRSYYHRSHSAANSDYDDDDNRSPGDDHSYNANPDLVDEPDRDEFGHDDDPYETSARHKSLVGGSSHVRHYSSDYEEEEEDDDDDDPGYGSGDLIQRYDQHRRTSYGSSHSLRRDGIDPPRGAGAGLYDRGGGVADPYALSNHSSVGRGVNSAIDDGRGGDEESFTNASETYDDYAPLPEFRPTGEEIQDALERITGGQAYDTGNAAPLHHHHASRYSEDDVPRGGHHHPHHHQRMAHHDIPSNNSHDPYYDPRSQRSMGSRHSSGGGGGGIVEAPSARARSRESHSNRSLYSDRSGHNTEEEIAAYESSRSPVKHGILNRGGAVDLLSLSNSEIKVPEDVAIGADNDDVDDEDVHYRHVLNQHTDDEDEGSPYEEDEYRHHRDHDDDHGQGSAIPYDRHSGSGQSYNGSHHSTPLHDHDGGGASMPYDSGHAAARRGSGRNKNYSSNSARSLDSMSSFGDGHDILHDPHHIMMEGGGMPVHHGSGGIATEERQESMNSFPSRSGHRSGGGGLNSSNPSLSSSAGRQASREHGLHSSSNHSYAQRSYHSTSNAGHDSMSMSGHSNLQPRGPVNVHDKHNGSGNVSNSQGGDTYLNSSGTNYGGGVSGSRQDSQGSHLSLTEEGLNRLTAAGENIVEIVHVMLDYPISEPVQTNCMHDISNLHLEPEDCDAFADAGGMEAIVDAMEHFPKEEELQLCACRALCNVSGTQENQMALVDVGAADVLLGHTMETFRDHPELQEQAMAALANLAALEANLEPLLEKEVVPRVVQSMNKHGNDIQVQMKGCSVITNLASHPTPMKSSVMMAGGGGAVVLCMVLHSKDPQLQEKGLQALRNLSANCEENKVELAHIGGIDASITAMQVHRDDPYVQEAGAWTLCNLAGNMGNKKKIGDSAGIDVVIRAMWVHSDQVTVHEWCVRALFSLTLHPSNCPKTMEVGGISAVVNSMQAHEKSPVVQEMGCAVLCNLANNEQAKLRIVDEEALDAIVLAMVLFGDDVKVQERACQVLLQLAIAQNLTPMQAANVVELVRVAVGNFPEHCGEPAQEFMERLEEFTVGYNSGQGIPVTGGGA</sequence>
<dbReference type="EMBL" id="HBHT01002608">
    <property type="protein sequence ID" value="CAD9943138.1"/>
    <property type="molecule type" value="Transcribed_RNA"/>
</dbReference>
<evidence type="ECO:0000256" key="1">
    <source>
        <dbReference type="ARBA" id="ARBA00022737"/>
    </source>
</evidence>
<feature type="compositionally biased region" description="Basic and acidic residues" evidence="3">
    <location>
        <begin position="721"/>
        <end position="733"/>
    </location>
</feature>
<proteinExistence type="predicted"/>
<feature type="compositionally biased region" description="Gly residues" evidence="3">
    <location>
        <begin position="466"/>
        <end position="477"/>
    </location>
</feature>
<dbReference type="PANTHER" id="PTHR22895:SF0">
    <property type="entry name" value="ARMADILLO REPEAT-CONTAINING PROTEIN 6"/>
    <property type="match status" value="1"/>
</dbReference>
<feature type="compositionally biased region" description="Acidic residues" evidence="3">
    <location>
        <begin position="709"/>
        <end position="720"/>
    </location>
</feature>
<feature type="compositionally biased region" description="Polar residues" evidence="3">
    <location>
        <begin position="950"/>
        <end position="961"/>
    </location>
</feature>
<feature type="compositionally biased region" description="Low complexity" evidence="3">
    <location>
        <begin position="217"/>
        <end position="244"/>
    </location>
</feature>
<dbReference type="Gene3D" id="1.25.10.10">
    <property type="entry name" value="Leucine-rich Repeat Variant"/>
    <property type="match status" value="1"/>
</dbReference>
<feature type="compositionally biased region" description="Polar residues" evidence="3">
    <location>
        <begin position="304"/>
        <end position="328"/>
    </location>
</feature>
<feature type="compositionally biased region" description="Acidic residues" evidence="3">
    <location>
        <begin position="417"/>
        <end position="430"/>
    </location>
</feature>
<organism evidence="5">
    <name type="scientific">Entomoneis paludosa</name>
    <dbReference type="NCBI Taxonomy" id="265537"/>
    <lineage>
        <taxon>Eukaryota</taxon>
        <taxon>Sar</taxon>
        <taxon>Stramenopiles</taxon>
        <taxon>Ochrophyta</taxon>
        <taxon>Bacillariophyta</taxon>
        <taxon>Bacillariophyceae</taxon>
        <taxon>Bacillariophycidae</taxon>
        <taxon>Entomoneidaceae</taxon>
        <taxon>Entomoneis</taxon>
    </lineage>
</organism>
<reference evidence="5" key="1">
    <citation type="submission" date="2021-01" db="EMBL/GenBank/DDBJ databases">
        <authorList>
            <person name="Corre E."/>
            <person name="Pelletier E."/>
            <person name="Niang G."/>
            <person name="Scheremetjew M."/>
            <person name="Finn R."/>
            <person name="Kale V."/>
            <person name="Holt S."/>
            <person name="Cochrane G."/>
            <person name="Meng A."/>
            <person name="Brown T."/>
            <person name="Cohen L."/>
        </authorList>
    </citation>
    <scope>NUCLEOTIDE SEQUENCE</scope>
    <source>
        <strain evidence="5">CCMP125</strain>
    </source>
</reference>
<feature type="compositionally biased region" description="Low complexity" evidence="3">
    <location>
        <begin position="128"/>
        <end position="168"/>
    </location>
</feature>
<feature type="compositionally biased region" description="Gly residues" evidence="3">
    <location>
        <begin position="335"/>
        <end position="345"/>
    </location>
</feature>
<gene>
    <name evidence="5" type="ORF">APAL1065_LOCUS1751</name>
</gene>
<dbReference type="InterPro" id="IPR000225">
    <property type="entry name" value="Armadillo"/>
</dbReference>